<dbReference type="EMBL" id="AP024086">
    <property type="protein sequence ID" value="BCL59496.1"/>
    <property type="molecule type" value="Genomic_DNA"/>
</dbReference>
<dbReference type="PIRSF" id="PIRSF037238">
    <property type="entry name" value="Carboxypeptidase_G2"/>
    <property type="match status" value="1"/>
</dbReference>
<organism evidence="4 5">
    <name type="scientific">Desulfomarina profundi</name>
    <dbReference type="NCBI Taxonomy" id="2772557"/>
    <lineage>
        <taxon>Bacteria</taxon>
        <taxon>Pseudomonadati</taxon>
        <taxon>Thermodesulfobacteriota</taxon>
        <taxon>Desulfobulbia</taxon>
        <taxon>Desulfobulbales</taxon>
        <taxon>Desulfobulbaceae</taxon>
        <taxon>Desulfomarina</taxon>
    </lineage>
</organism>
<dbReference type="InterPro" id="IPR050072">
    <property type="entry name" value="Peptidase_M20A"/>
</dbReference>
<feature type="domain" description="Peptidase M20 dimerisation" evidence="3">
    <location>
        <begin position="182"/>
        <end position="278"/>
    </location>
</feature>
<dbReference type="Pfam" id="PF01546">
    <property type="entry name" value="Peptidase_M20"/>
    <property type="match status" value="1"/>
</dbReference>
<evidence type="ECO:0000259" key="3">
    <source>
        <dbReference type="Pfam" id="PF07687"/>
    </source>
</evidence>
<evidence type="ECO:0000313" key="4">
    <source>
        <dbReference type="EMBL" id="BCL59496.1"/>
    </source>
</evidence>
<keyword evidence="5" id="KW-1185">Reference proteome</keyword>
<dbReference type="KEGG" id="dbk:DGMP_01890"/>
<dbReference type="PANTHER" id="PTHR43808">
    <property type="entry name" value="ACETYLORNITHINE DEACETYLASE"/>
    <property type="match status" value="1"/>
</dbReference>
<keyword evidence="2" id="KW-0862">Zinc</keyword>
<evidence type="ECO:0000256" key="2">
    <source>
        <dbReference type="ARBA" id="ARBA00022833"/>
    </source>
</evidence>
<evidence type="ECO:0000256" key="1">
    <source>
        <dbReference type="ARBA" id="ARBA00022801"/>
    </source>
</evidence>
<evidence type="ECO:0000313" key="5">
    <source>
        <dbReference type="Proteomes" id="UP000826725"/>
    </source>
</evidence>
<dbReference type="InterPro" id="IPR011650">
    <property type="entry name" value="Peptidase_M20_dimer"/>
</dbReference>
<dbReference type="RefSeq" id="WP_228855721.1">
    <property type="nucleotide sequence ID" value="NZ_AP024086.1"/>
</dbReference>
<proteinExistence type="predicted"/>
<dbReference type="InterPro" id="IPR001261">
    <property type="entry name" value="ArgE/DapE_CS"/>
</dbReference>
<dbReference type="PROSITE" id="PS00758">
    <property type="entry name" value="ARGE_DAPE_CPG2_1"/>
    <property type="match status" value="1"/>
</dbReference>
<accession>A0A8D5JPZ8</accession>
<dbReference type="PANTHER" id="PTHR43808:SF9">
    <property type="entry name" value="BLL0789 PROTEIN"/>
    <property type="match status" value="1"/>
</dbReference>
<dbReference type="InterPro" id="IPR002933">
    <property type="entry name" value="Peptidase_M20"/>
</dbReference>
<reference evidence="4" key="1">
    <citation type="submission" date="2020-09" db="EMBL/GenBank/DDBJ databases">
        <title>Desulfogranum mesoprofundum gen. nov., sp. nov., a novel mesophilic, sulfate-reducing chemolithoautotroph isolated from a deep-sea hydrothermal vent chimney in the Suiyo Seamount.</title>
        <authorList>
            <person name="Hashimoto Y."/>
            <person name="Nakagawa S."/>
        </authorList>
    </citation>
    <scope>NUCLEOTIDE SEQUENCE</scope>
    <source>
        <strain evidence="4">KT2</strain>
    </source>
</reference>
<dbReference type="Pfam" id="PF07687">
    <property type="entry name" value="M20_dimer"/>
    <property type="match status" value="1"/>
</dbReference>
<dbReference type="GO" id="GO:0016787">
    <property type="term" value="F:hydrolase activity"/>
    <property type="evidence" value="ECO:0007669"/>
    <property type="project" value="UniProtKB-KW"/>
</dbReference>
<protein>
    <submittedName>
        <fullName evidence="4">Peptidase M20</fullName>
    </submittedName>
</protein>
<gene>
    <name evidence="4" type="ORF">DGMP_01890</name>
</gene>
<name>A0A8D5JPZ8_9BACT</name>
<dbReference type="Proteomes" id="UP000826725">
    <property type="component" value="Chromosome"/>
</dbReference>
<sequence length="389" mass="41601">MREKILSVLAKEEADQFRLLQDLVLQPSYSWFKEGVDRVGRLLAEELTTCGMDMEVIPGEKLGNQLVFRSPATRKSGKQLLLVGHMDTVFPEDSSFNWYKDDGQLVKGPGVIDMKGGLVVAVSAIRALYHCGLLDTIPLAFICNSDEEIGSPESVPLILAEAEKSFAAMVFECGGLDGELVTGRKGKTGYRLDVSGRAGHAAFAGRDKASAVLELAHKTIALEKLNDPDRGVVVNVGVVQGGMGPNSVAEKARAEIDTRFLTEEDASRVAGEIAGIAGSSTIAGTGGVLLKTSSRPPMEQTDNNRALFALVRDQAESMGITVVEELRSGVSDANTIATVGIPVIDGMGPVGGSDHSDREYMIRSSLPEKSRLTALSILACWEKSGREHE</sequence>
<dbReference type="AlphaFoldDB" id="A0A8D5JPZ8"/>
<keyword evidence="1" id="KW-0378">Hydrolase</keyword>
<dbReference type="InterPro" id="IPR017150">
    <property type="entry name" value="Pept_M20_glutamate_carboxypep"/>
</dbReference>